<accession>S0EWZ1</accession>
<organism evidence="2 3">
    <name type="scientific">Chthonomonas calidirosea (strain DSM 23976 / ICMP 18418 / T49)</name>
    <dbReference type="NCBI Taxonomy" id="1303518"/>
    <lineage>
        <taxon>Bacteria</taxon>
        <taxon>Bacillati</taxon>
        <taxon>Armatimonadota</taxon>
        <taxon>Chthonomonadia</taxon>
        <taxon>Chthonomonadales</taxon>
        <taxon>Chthonomonadaceae</taxon>
        <taxon>Chthonomonas</taxon>
    </lineage>
</organism>
<name>S0EWZ1_CHTCT</name>
<dbReference type="Proteomes" id="UP000014227">
    <property type="component" value="Chromosome I"/>
</dbReference>
<dbReference type="RefSeq" id="WP_016483788.1">
    <property type="nucleotide sequence ID" value="NC_021487.1"/>
</dbReference>
<sequence length="124" mass="13597">MADNNRYYNTKQQKEWRAVPQVSGCSPQPSPPSLGIPRRQFLTCALASLTTPLVLSSSFAKTPSKTPQPVPLPIDNHITVSIMVSGTWQSLANQHAAPRHFALQTDMACYPLGISPSLNNFVTY</sequence>
<dbReference type="EMBL" id="HF951689">
    <property type="protein sequence ID" value="CCW36276.1"/>
    <property type="molecule type" value="Genomic_DNA"/>
</dbReference>
<reference evidence="3" key="1">
    <citation type="submission" date="2013-03" db="EMBL/GenBank/DDBJ databases">
        <title>Genome sequence of Chthonomonas calidirosea, the first sequenced genome from the Armatimonadetes phylum (formally candidate division OP10).</title>
        <authorList>
            <person name="Lee K.C.Y."/>
            <person name="Morgan X.C."/>
            <person name="Dunfield P.F."/>
            <person name="Tamas I."/>
            <person name="Houghton K.M."/>
            <person name="Vyssotski M."/>
            <person name="Ryan J.L.J."/>
            <person name="Lagutin K."/>
            <person name="McDonald I.R."/>
            <person name="Stott M.B."/>
        </authorList>
    </citation>
    <scope>NUCLEOTIDE SEQUENCE [LARGE SCALE GENOMIC DNA]</scope>
    <source>
        <strain evidence="3">DSM 23976 / ICMP 18418 / T49</strain>
    </source>
</reference>
<evidence type="ECO:0000313" key="2">
    <source>
        <dbReference type="EMBL" id="CCW36276.1"/>
    </source>
</evidence>
<evidence type="ECO:0000256" key="1">
    <source>
        <dbReference type="SAM" id="MobiDB-lite"/>
    </source>
</evidence>
<dbReference type="InParanoid" id="S0EWZ1"/>
<dbReference type="HOGENOM" id="CLU_1999850_0_0_0"/>
<dbReference type="KEGG" id="ccz:CCALI_02478"/>
<dbReference type="PATRIC" id="fig|1303518.3.peg.2575"/>
<feature type="region of interest" description="Disordered" evidence="1">
    <location>
        <begin position="1"/>
        <end position="34"/>
    </location>
</feature>
<feature type="compositionally biased region" description="Polar residues" evidence="1">
    <location>
        <begin position="1"/>
        <end position="11"/>
    </location>
</feature>
<dbReference type="AlphaFoldDB" id="S0EWZ1"/>
<keyword evidence="3" id="KW-1185">Reference proteome</keyword>
<evidence type="ECO:0000313" key="3">
    <source>
        <dbReference type="Proteomes" id="UP000014227"/>
    </source>
</evidence>
<gene>
    <name evidence="2" type="ORF">CCALI_02478</name>
</gene>
<proteinExistence type="predicted"/>
<protein>
    <submittedName>
        <fullName evidence="2">Uncharacterized protein</fullName>
    </submittedName>
</protein>